<feature type="region of interest" description="Disordered" evidence="1">
    <location>
        <begin position="1"/>
        <end position="37"/>
    </location>
</feature>
<organism evidence="2 3">
    <name type="scientific">Dreissena polymorpha</name>
    <name type="common">Zebra mussel</name>
    <name type="synonym">Mytilus polymorpha</name>
    <dbReference type="NCBI Taxonomy" id="45954"/>
    <lineage>
        <taxon>Eukaryota</taxon>
        <taxon>Metazoa</taxon>
        <taxon>Spiralia</taxon>
        <taxon>Lophotrochozoa</taxon>
        <taxon>Mollusca</taxon>
        <taxon>Bivalvia</taxon>
        <taxon>Autobranchia</taxon>
        <taxon>Heteroconchia</taxon>
        <taxon>Euheterodonta</taxon>
        <taxon>Imparidentia</taxon>
        <taxon>Neoheterodontei</taxon>
        <taxon>Myida</taxon>
        <taxon>Dreissenoidea</taxon>
        <taxon>Dreissenidae</taxon>
        <taxon>Dreissena</taxon>
    </lineage>
</organism>
<reference evidence="2" key="2">
    <citation type="submission" date="2020-11" db="EMBL/GenBank/DDBJ databases">
        <authorList>
            <person name="McCartney M.A."/>
            <person name="Auch B."/>
            <person name="Kono T."/>
            <person name="Mallez S."/>
            <person name="Becker A."/>
            <person name="Gohl D.M."/>
            <person name="Silverstein K.A.T."/>
            <person name="Koren S."/>
            <person name="Bechman K.B."/>
            <person name="Herman A."/>
            <person name="Abrahante J.E."/>
            <person name="Garbe J."/>
        </authorList>
    </citation>
    <scope>NUCLEOTIDE SEQUENCE</scope>
    <source>
        <strain evidence="2">Duluth1</strain>
        <tissue evidence="2">Whole animal</tissue>
    </source>
</reference>
<keyword evidence="3" id="KW-1185">Reference proteome</keyword>
<accession>A0A9D4EBA1</accession>
<name>A0A9D4EBA1_DREPO</name>
<protein>
    <submittedName>
        <fullName evidence="2">Uncharacterized protein</fullName>
    </submittedName>
</protein>
<comment type="caution">
    <text evidence="2">The sequence shown here is derived from an EMBL/GenBank/DDBJ whole genome shotgun (WGS) entry which is preliminary data.</text>
</comment>
<evidence type="ECO:0000313" key="3">
    <source>
        <dbReference type="Proteomes" id="UP000828390"/>
    </source>
</evidence>
<dbReference type="EMBL" id="JAIWYP010000009">
    <property type="protein sequence ID" value="KAH3777177.1"/>
    <property type="molecule type" value="Genomic_DNA"/>
</dbReference>
<reference evidence="2" key="1">
    <citation type="journal article" date="2019" name="bioRxiv">
        <title>The Genome of the Zebra Mussel, Dreissena polymorpha: A Resource for Invasive Species Research.</title>
        <authorList>
            <person name="McCartney M.A."/>
            <person name="Auch B."/>
            <person name="Kono T."/>
            <person name="Mallez S."/>
            <person name="Zhang Y."/>
            <person name="Obille A."/>
            <person name="Becker A."/>
            <person name="Abrahante J.E."/>
            <person name="Garbe J."/>
            <person name="Badalamenti J.P."/>
            <person name="Herman A."/>
            <person name="Mangelson H."/>
            <person name="Liachko I."/>
            <person name="Sullivan S."/>
            <person name="Sone E.D."/>
            <person name="Koren S."/>
            <person name="Silverstein K.A.T."/>
            <person name="Beckman K.B."/>
            <person name="Gohl D.M."/>
        </authorList>
    </citation>
    <scope>NUCLEOTIDE SEQUENCE</scope>
    <source>
        <strain evidence="2">Duluth1</strain>
        <tissue evidence="2">Whole animal</tissue>
    </source>
</reference>
<evidence type="ECO:0000313" key="2">
    <source>
        <dbReference type="EMBL" id="KAH3777177.1"/>
    </source>
</evidence>
<sequence>MDKGVTTKEKKETEQTKETEEKTKPEEIREATRQSGIPVMVHGQKEDPFIFCTKDDPIWPPIK</sequence>
<gene>
    <name evidence="2" type="ORF">DPMN_178613</name>
</gene>
<dbReference type="Proteomes" id="UP000828390">
    <property type="component" value="Unassembled WGS sequence"/>
</dbReference>
<feature type="compositionally biased region" description="Basic and acidic residues" evidence="1">
    <location>
        <begin position="1"/>
        <end position="32"/>
    </location>
</feature>
<evidence type="ECO:0000256" key="1">
    <source>
        <dbReference type="SAM" id="MobiDB-lite"/>
    </source>
</evidence>
<proteinExistence type="predicted"/>
<dbReference type="AlphaFoldDB" id="A0A9D4EBA1"/>